<protein>
    <submittedName>
        <fullName evidence="2">Glyoxalase</fullName>
    </submittedName>
</protein>
<dbReference type="RefSeq" id="WP_109320477.1">
    <property type="nucleotide sequence ID" value="NZ_QFWT01000008.1"/>
</dbReference>
<accession>A0A2U3B7C7</accession>
<evidence type="ECO:0000313" key="3">
    <source>
        <dbReference type="Proteomes" id="UP000245362"/>
    </source>
</evidence>
<dbReference type="PROSITE" id="PS51819">
    <property type="entry name" value="VOC"/>
    <property type="match status" value="1"/>
</dbReference>
<dbReference type="Proteomes" id="UP000245362">
    <property type="component" value="Unassembled WGS sequence"/>
</dbReference>
<dbReference type="Gene3D" id="3.10.180.10">
    <property type="entry name" value="2,3-Dihydroxybiphenyl 1,2-Dioxygenase, domain 1"/>
    <property type="match status" value="1"/>
</dbReference>
<dbReference type="AlphaFoldDB" id="A0A2U3B7C7"/>
<keyword evidence="3" id="KW-1185">Reference proteome</keyword>
<dbReference type="OrthoDB" id="8018325at2"/>
<reference evidence="2 3" key="1">
    <citation type="submission" date="2018-05" db="EMBL/GenBank/DDBJ databases">
        <title>Vibrio limimaris sp. nov., isolated from marine sediment.</title>
        <authorList>
            <person name="Li C.-M."/>
        </authorList>
    </citation>
    <scope>NUCLEOTIDE SEQUENCE [LARGE SCALE GENOMIC DNA]</scope>
    <source>
        <strain evidence="2 3">E4404</strain>
    </source>
</reference>
<dbReference type="InterPro" id="IPR058997">
    <property type="entry name" value="YycE-like_C"/>
</dbReference>
<evidence type="ECO:0000313" key="2">
    <source>
        <dbReference type="EMBL" id="PWI32691.1"/>
    </source>
</evidence>
<dbReference type="SUPFAM" id="SSF54593">
    <property type="entry name" value="Glyoxalase/Bleomycin resistance protein/Dihydroxybiphenyl dioxygenase"/>
    <property type="match status" value="1"/>
</dbReference>
<dbReference type="InterPro" id="IPR058998">
    <property type="entry name" value="YycE-like_N"/>
</dbReference>
<gene>
    <name evidence="2" type="ORF">DI392_14895</name>
</gene>
<organism evidence="2 3">
    <name type="scientific">Vibrio albus</name>
    <dbReference type="NCBI Taxonomy" id="2200953"/>
    <lineage>
        <taxon>Bacteria</taxon>
        <taxon>Pseudomonadati</taxon>
        <taxon>Pseudomonadota</taxon>
        <taxon>Gammaproteobacteria</taxon>
        <taxon>Vibrionales</taxon>
        <taxon>Vibrionaceae</taxon>
        <taxon>Vibrio</taxon>
    </lineage>
</organism>
<feature type="domain" description="VOC" evidence="1">
    <location>
        <begin position="6"/>
        <end position="128"/>
    </location>
</feature>
<dbReference type="Pfam" id="PF22659">
    <property type="entry name" value="YycE-like_C"/>
    <property type="match status" value="1"/>
</dbReference>
<dbReference type="Pfam" id="PF22658">
    <property type="entry name" value="YycE-like_N"/>
    <property type="match status" value="1"/>
</dbReference>
<dbReference type="EMBL" id="QFWT01000008">
    <property type="protein sequence ID" value="PWI32691.1"/>
    <property type="molecule type" value="Genomic_DNA"/>
</dbReference>
<dbReference type="InterPro" id="IPR037523">
    <property type="entry name" value="VOC_core"/>
</dbReference>
<name>A0A2U3B7C7_9VIBR</name>
<comment type="caution">
    <text evidence="2">The sequence shown here is derived from an EMBL/GenBank/DDBJ whole genome shotgun (WGS) entry which is preliminary data.</text>
</comment>
<dbReference type="InterPro" id="IPR029068">
    <property type="entry name" value="Glyas_Bleomycin-R_OHBP_Dase"/>
</dbReference>
<proteinExistence type="predicted"/>
<evidence type="ECO:0000259" key="1">
    <source>
        <dbReference type="PROSITE" id="PS51819"/>
    </source>
</evidence>
<sequence length="132" mass="15359">MIAKDAVLRVTRRTDNLEKIADMYKKALGFESLAEFKDEEGFDGVVLGHPHHSYHLEFTNRHDTEIPKHEADEGFLVFFLPCSREWEWACRSMIDAGFSYVTSRNPVWQRVGKTFEDADGNRIVLQNRDWPA</sequence>